<dbReference type="KEGG" id="rhom:FRIFI_0203"/>
<reference evidence="1 2" key="1">
    <citation type="submission" date="2014-09" db="EMBL/GenBank/DDBJ databases">
        <authorList>
            <person name="Hornung B.V."/>
        </authorList>
    </citation>
    <scope>NUCLEOTIDE SEQUENCE [LARGE SCALE GENOMIC DNA]</scope>
    <source>
        <strain evidence="1 2">FRIFI</strain>
    </source>
</reference>
<proteinExistence type="predicted"/>
<accession>A0A2P2BS12</accession>
<keyword evidence="2" id="KW-1185">Reference proteome</keyword>
<dbReference type="EMBL" id="LN650648">
    <property type="protein sequence ID" value="CEI71754.1"/>
    <property type="molecule type" value="Genomic_DNA"/>
</dbReference>
<dbReference type="RefSeq" id="WP_166504749.1">
    <property type="nucleotide sequence ID" value="NZ_JAKNTL010000002.1"/>
</dbReference>
<evidence type="ECO:0000313" key="2">
    <source>
        <dbReference type="Proteomes" id="UP000245695"/>
    </source>
</evidence>
<gene>
    <name evidence="1" type="ORF">FRIFI_0203</name>
</gene>
<name>A0A2P2BS12_9FIRM</name>
<sequence>MIQEKVIVKDQNDIIEITYDDILKYHGREMIGGAALAFKIMLMTFPKLSDEIPQRGKFSFYSGIGKNGKGIIDAAEMVMRVKTYGNLELDIDYSNDKMGQEAPGGGRYYFEIGYDDKLVKLYLKEGVIPSEFINYSKLSHKCKAENISMRVEDQEKLLSLRKELAIKIMASDPEDLFVIIK</sequence>
<protein>
    <submittedName>
        <fullName evidence="1">Uncharacterized protein</fullName>
    </submittedName>
</protein>
<evidence type="ECO:0000313" key="1">
    <source>
        <dbReference type="EMBL" id="CEI71754.1"/>
    </source>
</evidence>
<dbReference type="AlphaFoldDB" id="A0A2P2BS12"/>
<dbReference type="Proteomes" id="UP000245695">
    <property type="component" value="Chromosome 1"/>
</dbReference>
<organism evidence="1 2">
    <name type="scientific">Romboutsia hominis</name>
    <dbReference type="NCBI Taxonomy" id="1507512"/>
    <lineage>
        <taxon>Bacteria</taxon>
        <taxon>Bacillati</taxon>
        <taxon>Bacillota</taxon>
        <taxon>Clostridia</taxon>
        <taxon>Peptostreptococcales</taxon>
        <taxon>Peptostreptococcaceae</taxon>
        <taxon>Romboutsia</taxon>
    </lineage>
</organism>